<gene>
    <name evidence="1" type="ORF">FWK35_00030208</name>
</gene>
<proteinExistence type="predicted"/>
<name>A0A6G0VNH7_APHCR</name>
<organism evidence="1 2">
    <name type="scientific">Aphis craccivora</name>
    <name type="common">Cowpea aphid</name>
    <dbReference type="NCBI Taxonomy" id="307492"/>
    <lineage>
        <taxon>Eukaryota</taxon>
        <taxon>Metazoa</taxon>
        <taxon>Ecdysozoa</taxon>
        <taxon>Arthropoda</taxon>
        <taxon>Hexapoda</taxon>
        <taxon>Insecta</taxon>
        <taxon>Pterygota</taxon>
        <taxon>Neoptera</taxon>
        <taxon>Paraneoptera</taxon>
        <taxon>Hemiptera</taxon>
        <taxon>Sternorrhyncha</taxon>
        <taxon>Aphidomorpha</taxon>
        <taxon>Aphidoidea</taxon>
        <taxon>Aphididae</taxon>
        <taxon>Aphidini</taxon>
        <taxon>Aphis</taxon>
        <taxon>Aphis</taxon>
    </lineage>
</organism>
<evidence type="ECO:0000313" key="1">
    <source>
        <dbReference type="EMBL" id="KAF0701491.1"/>
    </source>
</evidence>
<comment type="caution">
    <text evidence="1">The sequence shown here is derived from an EMBL/GenBank/DDBJ whole genome shotgun (WGS) entry which is preliminary data.</text>
</comment>
<reference evidence="1 2" key="1">
    <citation type="submission" date="2019-08" db="EMBL/GenBank/DDBJ databases">
        <title>Whole genome of Aphis craccivora.</title>
        <authorList>
            <person name="Voronova N.V."/>
            <person name="Shulinski R.S."/>
            <person name="Bandarenka Y.V."/>
            <person name="Zhorov D.G."/>
            <person name="Warner D."/>
        </authorList>
    </citation>
    <scope>NUCLEOTIDE SEQUENCE [LARGE SCALE GENOMIC DNA]</scope>
    <source>
        <strain evidence="1">180601</strain>
        <tissue evidence="1">Whole Body</tissue>
    </source>
</reference>
<dbReference type="Proteomes" id="UP000478052">
    <property type="component" value="Unassembled WGS sequence"/>
</dbReference>
<dbReference type="EMBL" id="VUJU01014715">
    <property type="protein sequence ID" value="KAF0701491.1"/>
    <property type="molecule type" value="Genomic_DNA"/>
</dbReference>
<sequence length="106" mass="11712">MSVKKNLLKLTKKFATVVQNIFKSTKTKKVPRKVNIPIKGGVLPLTPIFAGLSALGALTGGVANVVKVANEFKRTVLSHLGNGLYPRMIDIRSKHCVVWRAWFQRA</sequence>
<evidence type="ECO:0000313" key="2">
    <source>
        <dbReference type="Proteomes" id="UP000478052"/>
    </source>
</evidence>
<keyword evidence="2" id="KW-1185">Reference proteome</keyword>
<dbReference type="AlphaFoldDB" id="A0A6G0VNH7"/>
<accession>A0A6G0VNH7</accession>
<protein>
    <submittedName>
        <fullName evidence="1">Uncharacterized protein</fullName>
    </submittedName>
</protein>